<evidence type="ECO:0000313" key="1">
    <source>
        <dbReference type="EMBL" id="KAA6388689.1"/>
    </source>
</evidence>
<accession>A0A5J4W2E6</accession>
<sequence length="92" mass="10916">MEINEIEQKEFEKQLFCASASIRAVGQIRFNDDRIAKQTIEEIEEEGAIEEIEAIPATQQYRWFFGFVDRTIETQNAILNLYVDFSNYKQRF</sequence>
<reference evidence="1 2" key="1">
    <citation type="submission" date="2019-03" db="EMBL/GenBank/DDBJ databases">
        <title>Single cell metagenomics reveals metabolic interactions within the superorganism composed of flagellate Streblomastix strix and complex community of Bacteroidetes bacteria on its surface.</title>
        <authorList>
            <person name="Treitli S.C."/>
            <person name="Kolisko M."/>
            <person name="Husnik F."/>
            <person name="Keeling P."/>
            <person name="Hampl V."/>
        </authorList>
    </citation>
    <scope>NUCLEOTIDE SEQUENCE [LARGE SCALE GENOMIC DNA]</scope>
    <source>
        <strain evidence="1">ST1C</strain>
    </source>
</reference>
<gene>
    <name evidence="1" type="ORF">EZS28_015785</name>
</gene>
<dbReference type="Proteomes" id="UP000324800">
    <property type="component" value="Unassembled WGS sequence"/>
</dbReference>
<proteinExistence type="predicted"/>
<protein>
    <submittedName>
        <fullName evidence="1">Uncharacterized protein</fullName>
    </submittedName>
</protein>
<evidence type="ECO:0000313" key="2">
    <source>
        <dbReference type="Proteomes" id="UP000324800"/>
    </source>
</evidence>
<comment type="caution">
    <text evidence="1">The sequence shown here is derived from an EMBL/GenBank/DDBJ whole genome shotgun (WGS) entry which is preliminary data.</text>
</comment>
<name>A0A5J4W2E6_9EUKA</name>
<dbReference type="EMBL" id="SNRW01003883">
    <property type="protein sequence ID" value="KAA6388689.1"/>
    <property type="molecule type" value="Genomic_DNA"/>
</dbReference>
<dbReference type="AlphaFoldDB" id="A0A5J4W2E6"/>
<organism evidence="1 2">
    <name type="scientific">Streblomastix strix</name>
    <dbReference type="NCBI Taxonomy" id="222440"/>
    <lineage>
        <taxon>Eukaryota</taxon>
        <taxon>Metamonada</taxon>
        <taxon>Preaxostyla</taxon>
        <taxon>Oxymonadida</taxon>
        <taxon>Streblomastigidae</taxon>
        <taxon>Streblomastix</taxon>
    </lineage>
</organism>